<dbReference type="AlphaFoldDB" id="A0AAN7P6M3"/>
<dbReference type="GO" id="GO:0008270">
    <property type="term" value="F:zinc ion binding"/>
    <property type="evidence" value="ECO:0007669"/>
    <property type="project" value="UniProtKB-KW"/>
</dbReference>
<keyword evidence="4 5" id="KW-0238">DNA-binding</keyword>
<evidence type="ECO:0000256" key="2">
    <source>
        <dbReference type="ARBA" id="ARBA00022771"/>
    </source>
</evidence>
<feature type="region of interest" description="Disordered" evidence="6">
    <location>
        <begin position="75"/>
        <end position="133"/>
    </location>
</feature>
<name>A0AAN7P6M3_9COLE</name>
<evidence type="ECO:0000256" key="6">
    <source>
        <dbReference type="SAM" id="MobiDB-lite"/>
    </source>
</evidence>
<protein>
    <recommendedName>
        <fullName evidence="7">THAP-type domain-containing protein</fullName>
    </recommendedName>
</protein>
<evidence type="ECO:0000259" key="7">
    <source>
        <dbReference type="PROSITE" id="PS50950"/>
    </source>
</evidence>
<reference evidence="9" key="1">
    <citation type="submission" date="2023-01" db="EMBL/GenBank/DDBJ databases">
        <title>Key to firefly adult light organ development and bioluminescence: homeobox transcription factors regulate luciferase expression and transportation to peroxisome.</title>
        <authorList>
            <person name="Fu X."/>
        </authorList>
    </citation>
    <scope>NUCLEOTIDE SEQUENCE [LARGE SCALE GENOMIC DNA]</scope>
</reference>
<organism evidence="8 9">
    <name type="scientific">Aquatica leii</name>
    <dbReference type="NCBI Taxonomy" id="1421715"/>
    <lineage>
        <taxon>Eukaryota</taxon>
        <taxon>Metazoa</taxon>
        <taxon>Ecdysozoa</taxon>
        <taxon>Arthropoda</taxon>
        <taxon>Hexapoda</taxon>
        <taxon>Insecta</taxon>
        <taxon>Pterygota</taxon>
        <taxon>Neoptera</taxon>
        <taxon>Endopterygota</taxon>
        <taxon>Coleoptera</taxon>
        <taxon>Polyphaga</taxon>
        <taxon>Elateriformia</taxon>
        <taxon>Elateroidea</taxon>
        <taxon>Lampyridae</taxon>
        <taxon>Luciolinae</taxon>
        <taxon>Aquatica</taxon>
    </lineage>
</organism>
<feature type="domain" description="THAP-type" evidence="7">
    <location>
        <begin position="1"/>
        <end position="88"/>
    </location>
</feature>
<evidence type="ECO:0000256" key="3">
    <source>
        <dbReference type="ARBA" id="ARBA00022833"/>
    </source>
</evidence>
<dbReference type="InterPro" id="IPR006612">
    <property type="entry name" value="THAP_Znf"/>
</dbReference>
<keyword evidence="1" id="KW-0479">Metal-binding</keyword>
<dbReference type="GO" id="GO:0003677">
    <property type="term" value="F:DNA binding"/>
    <property type="evidence" value="ECO:0007669"/>
    <property type="project" value="UniProtKB-UniRule"/>
</dbReference>
<dbReference type="Pfam" id="PF05485">
    <property type="entry name" value="THAP"/>
    <property type="match status" value="1"/>
</dbReference>
<comment type="caution">
    <text evidence="8">The sequence shown here is derived from an EMBL/GenBank/DDBJ whole genome shotgun (WGS) entry which is preliminary data.</text>
</comment>
<evidence type="ECO:0000313" key="8">
    <source>
        <dbReference type="EMBL" id="KAK4882175.1"/>
    </source>
</evidence>
<proteinExistence type="predicted"/>
<dbReference type="EMBL" id="JARPUR010000002">
    <property type="protein sequence ID" value="KAK4882175.1"/>
    <property type="molecule type" value="Genomic_DNA"/>
</dbReference>
<dbReference type="SMART" id="SM00980">
    <property type="entry name" value="THAP"/>
    <property type="match status" value="1"/>
</dbReference>
<dbReference type="PROSITE" id="PS50950">
    <property type="entry name" value="ZF_THAP"/>
    <property type="match status" value="1"/>
</dbReference>
<dbReference type="SUPFAM" id="SSF57716">
    <property type="entry name" value="Glucocorticoid receptor-like (DNA-binding domain)"/>
    <property type="match status" value="1"/>
</dbReference>
<dbReference type="Proteomes" id="UP001353858">
    <property type="component" value="Unassembled WGS sequence"/>
</dbReference>
<feature type="compositionally biased region" description="Acidic residues" evidence="6">
    <location>
        <begin position="104"/>
        <end position="118"/>
    </location>
</feature>
<keyword evidence="9" id="KW-1185">Reference proteome</keyword>
<keyword evidence="2 5" id="KW-0863">Zinc-finger</keyword>
<evidence type="ECO:0000256" key="1">
    <source>
        <dbReference type="ARBA" id="ARBA00022723"/>
    </source>
</evidence>
<gene>
    <name evidence="8" type="ORF">RN001_005494</name>
</gene>
<evidence type="ECO:0000256" key="4">
    <source>
        <dbReference type="ARBA" id="ARBA00023125"/>
    </source>
</evidence>
<evidence type="ECO:0000256" key="5">
    <source>
        <dbReference type="PROSITE-ProRule" id="PRU00309"/>
    </source>
</evidence>
<accession>A0AAN7P6M3</accession>
<keyword evidence="3" id="KW-0862">Zinc</keyword>
<evidence type="ECO:0000313" key="9">
    <source>
        <dbReference type="Proteomes" id="UP001353858"/>
    </source>
</evidence>
<sequence length="159" mass="18563">MVLFCCVVGCASRGQRDAVKFFRIPAELNYKHKLNLNELSRLRRQKWLSVIKREDLDEKKIKYAVVCSTHFITDEDSVDDPNFITSGDEDDDQNENENQVANEDIAEDEVDDEIESEDQTQHNNPQQAICPLKKNKVAKRKVVWKHRSIQSNDYQLPFH</sequence>